<evidence type="ECO:0000313" key="1">
    <source>
        <dbReference type="EMBL" id="MBX18527.1"/>
    </source>
</evidence>
<reference evidence="1" key="1">
    <citation type="submission" date="2018-02" db="EMBL/GenBank/DDBJ databases">
        <title>Rhizophora mucronata_Transcriptome.</title>
        <authorList>
            <person name="Meera S.P."/>
            <person name="Sreeshan A."/>
            <person name="Augustine A."/>
        </authorList>
    </citation>
    <scope>NUCLEOTIDE SEQUENCE</scope>
    <source>
        <tissue evidence="1">Leaf</tissue>
    </source>
</reference>
<name>A0A2P2LKN4_RHIMU</name>
<dbReference type="EMBL" id="GGEC01038043">
    <property type="protein sequence ID" value="MBX18527.1"/>
    <property type="molecule type" value="Transcribed_RNA"/>
</dbReference>
<sequence length="171" mass="18438">MQEDSSTAAIACFSIIEGILATAASLEASGIPSMPMVVVIAKSSITLSCDFDILRTPPVSTTINSFSPQKDLPYRRSLVAPGSSTTIALFPPTRRLNNADLPTFGLPTIATFGRRWSGMFPAVAFCRLLCFLFSFRSSASSSSMINWRDKEVEHSLTANWASFSRASTSIA</sequence>
<organism evidence="1">
    <name type="scientific">Rhizophora mucronata</name>
    <name type="common">Asiatic mangrove</name>
    <dbReference type="NCBI Taxonomy" id="61149"/>
    <lineage>
        <taxon>Eukaryota</taxon>
        <taxon>Viridiplantae</taxon>
        <taxon>Streptophyta</taxon>
        <taxon>Embryophyta</taxon>
        <taxon>Tracheophyta</taxon>
        <taxon>Spermatophyta</taxon>
        <taxon>Magnoliopsida</taxon>
        <taxon>eudicotyledons</taxon>
        <taxon>Gunneridae</taxon>
        <taxon>Pentapetalae</taxon>
        <taxon>rosids</taxon>
        <taxon>fabids</taxon>
        <taxon>Malpighiales</taxon>
        <taxon>Rhizophoraceae</taxon>
        <taxon>Rhizophora</taxon>
    </lineage>
</organism>
<protein>
    <submittedName>
        <fullName evidence="1">Uncharacterized protein</fullName>
    </submittedName>
</protein>
<dbReference type="AlphaFoldDB" id="A0A2P2LKN4"/>
<proteinExistence type="predicted"/>
<accession>A0A2P2LKN4</accession>